<dbReference type="EMBL" id="AEIU01000026">
    <property type="protein sequence ID" value="EFP98039.1"/>
    <property type="molecule type" value="Genomic_DNA"/>
</dbReference>
<dbReference type="eggNOG" id="ENOG50313KJ">
    <property type="taxonomic scope" value="Bacteria"/>
</dbReference>
<dbReference type="Proteomes" id="UP000002943">
    <property type="component" value="Unassembled WGS sequence"/>
</dbReference>
<reference evidence="1 2" key="1">
    <citation type="journal article" date="2012" name="Int. J. Syst. Evol. Microbiol.">
        <title>Vibrio caribbeanicus sp. nov., isolated from the marine sponge Scleritoderma cyanea.</title>
        <authorList>
            <person name="Hoffmann M."/>
            <person name="Monday S.R."/>
            <person name="Allard M.W."/>
            <person name="Strain E.A."/>
            <person name="Whittaker P."/>
            <person name="Naum M."/>
            <person name="McCarthy P.J."/>
            <person name="Lopez J.V."/>
            <person name="Fischer M."/>
            <person name="Brown E.W."/>
        </authorList>
    </citation>
    <scope>NUCLEOTIDE SEQUENCE [LARGE SCALE GENOMIC DNA]</scope>
    <source>
        <strain evidence="1 2">ATCC BAA-2122</strain>
    </source>
</reference>
<gene>
    <name evidence="1" type="ORF">VIBC2010_06594</name>
</gene>
<dbReference type="RefSeq" id="WP_009599882.1">
    <property type="nucleotide sequence ID" value="NZ_AEIU01000026.1"/>
</dbReference>
<accession>E3BG15</accession>
<protein>
    <submittedName>
        <fullName evidence="1">Uncharacterized protein</fullName>
    </submittedName>
</protein>
<comment type="caution">
    <text evidence="1">The sequence shown here is derived from an EMBL/GenBank/DDBJ whole genome shotgun (WGS) entry which is preliminary data.</text>
</comment>
<name>E3BG15_9VIBR</name>
<keyword evidence="2" id="KW-1185">Reference proteome</keyword>
<evidence type="ECO:0000313" key="1">
    <source>
        <dbReference type="EMBL" id="EFP98039.1"/>
    </source>
</evidence>
<organism evidence="1 2">
    <name type="scientific">Vibrio caribbeanicus ATCC BAA-2122</name>
    <dbReference type="NCBI Taxonomy" id="796620"/>
    <lineage>
        <taxon>Bacteria</taxon>
        <taxon>Pseudomonadati</taxon>
        <taxon>Pseudomonadota</taxon>
        <taxon>Gammaproteobacteria</taxon>
        <taxon>Vibrionales</taxon>
        <taxon>Vibrionaceae</taxon>
        <taxon>Vibrio</taxon>
    </lineage>
</organism>
<proteinExistence type="predicted"/>
<evidence type="ECO:0000313" key="2">
    <source>
        <dbReference type="Proteomes" id="UP000002943"/>
    </source>
</evidence>
<dbReference type="OrthoDB" id="5880814at2"/>
<sequence>MDCVKSWLVTEIDKYNDIQQALMSEFFLSEMRLNCRGMSKQRLTSYYDTCISLAKFSRKNGDDNLYLQCLKKLYTRMMAELGNAENTFECRSRCKRYALDSLNLTCQLYKGYEVMEKAQILRRDFAKRASIG</sequence>
<dbReference type="STRING" id="796620.VIBC2010_06594"/>
<dbReference type="AlphaFoldDB" id="E3BG15"/>